<feature type="region of interest" description="Disordered" evidence="1">
    <location>
        <begin position="1"/>
        <end position="26"/>
    </location>
</feature>
<evidence type="ECO:0000256" key="1">
    <source>
        <dbReference type="SAM" id="MobiDB-lite"/>
    </source>
</evidence>
<name>A0A183PUS8_9TREM</name>
<proteinExistence type="predicted"/>
<feature type="compositionally biased region" description="Basic and acidic residues" evidence="1">
    <location>
        <begin position="102"/>
        <end position="112"/>
    </location>
</feature>
<reference evidence="2 3" key="1">
    <citation type="submission" date="2018-11" db="EMBL/GenBank/DDBJ databases">
        <authorList>
            <consortium name="Pathogen Informatics"/>
        </authorList>
    </citation>
    <scope>NUCLEOTIDE SEQUENCE [LARGE SCALE GENOMIC DNA]</scope>
    <source>
        <strain>Denwood</strain>
        <strain evidence="3">Zambia</strain>
    </source>
</reference>
<feature type="region of interest" description="Disordered" evidence="1">
    <location>
        <begin position="88"/>
        <end position="112"/>
    </location>
</feature>
<gene>
    <name evidence="2" type="ORF">SMTD_LOCUS18114</name>
</gene>
<protein>
    <submittedName>
        <fullName evidence="2">Uncharacterized protein</fullName>
    </submittedName>
</protein>
<dbReference type="EMBL" id="UZAL01039888">
    <property type="protein sequence ID" value="VDP76178.1"/>
    <property type="molecule type" value="Genomic_DNA"/>
</dbReference>
<sequence>MPKEEERKTKEHITSRNGDRHEKNEQQLDRTIECWSATYAALGVTGVIIELLRVLMGFDIADDILMALITLLKPQHEIQLGKLFTEATSDDNDDEISSSHMDSNEESYRKCN</sequence>
<dbReference type="AlphaFoldDB" id="A0A183PUS8"/>
<keyword evidence="3" id="KW-1185">Reference proteome</keyword>
<accession>A0A183PUS8</accession>
<evidence type="ECO:0000313" key="3">
    <source>
        <dbReference type="Proteomes" id="UP000269396"/>
    </source>
</evidence>
<dbReference type="Proteomes" id="UP000269396">
    <property type="component" value="Unassembled WGS sequence"/>
</dbReference>
<organism evidence="2 3">
    <name type="scientific">Schistosoma mattheei</name>
    <dbReference type="NCBI Taxonomy" id="31246"/>
    <lineage>
        <taxon>Eukaryota</taxon>
        <taxon>Metazoa</taxon>
        <taxon>Spiralia</taxon>
        <taxon>Lophotrochozoa</taxon>
        <taxon>Platyhelminthes</taxon>
        <taxon>Trematoda</taxon>
        <taxon>Digenea</taxon>
        <taxon>Strigeidida</taxon>
        <taxon>Schistosomatoidea</taxon>
        <taxon>Schistosomatidae</taxon>
        <taxon>Schistosoma</taxon>
    </lineage>
</organism>
<evidence type="ECO:0000313" key="2">
    <source>
        <dbReference type="EMBL" id="VDP76178.1"/>
    </source>
</evidence>